<dbReference type="InterPro" id="IPR000210">
    <property type="entry name" value="BTB/POZ_dom"/>
</dbReference>
<dbReference type="CDD" id="cd00121">
    <property type="entry name" value="MATH"/>
    <property type="match status" value="1"/>
</dbReference>
<keyword evidence="3" id="KW-1185">Reference proteome</keyword>
<dbReference type="InParanoid" id="G0MDB8"/>
<dbReference type="PROSITE" id="PS50097">
    <property type="entry name" value="BTB"/>
    <property type="match status" value="1"/>
</dbReference>
<dbReference type="Pfam" id="PF00651">
    <property type="entry name" value="BTB"/>
    <property type="match status" value="1"/>
</dbReference>
<dbReference type="Proteomes" id="UP000008068">
    <property type="component" value="Unassembled WGS sequence"/>
</dbReference>
<dbReference type="eggNOG" id="ENOG502QUFU">
    <property type="taxonomic scope" value="Eukaryota"/>
</dbReference>
<dbReference type="SUPFAM" id="SSF54695">
    <property type="entry name" value="POZ domain"/>
    <property type="match status" value="1"/>
</dbReference>
<feature type="domain" description="BTB" evidence="1">
    <location>
        <begin position="147"/>
        <end position="214"/>
    </location>
</feature>
<dbReference type="OrthoDB" id="9997739at2759"/>
<organism evidence="3">
    <name type="scientific">Caenorhabditis brenneri</name>
    <name type="common">Nematode worm</name>
    <dbReference type="NCBI Taxonomy" id="135651"/>
    <lineage>
        <taxon>Eukaryota</taxon>
        <taxon>Metazoa</taxon>
        <taxon>Ecdysozoa</taxon>
        <taxon>Nematoda</taxon>
        <taxon>Chromadorea</taxon>
        <taxon>Rhabditida</taxon>
        <taxon>Rhabditina</taxon>
        <taxon>Rhabditomorpha</taxon>
        <taxon>Rhabditoidea</taxon>
        <taxon>Rhabditidae</taxon>
        <taxon>Peloderinae</taxon>
        <taxon>Caenorhabditis</taxon>
    </lineage>
</organism>
<name>G0MDB8_CAEBE</name>
<dbReference type="InterPro" id="IPR052664">
    <property type="entry name" value="BTB-MATH_domain_protein"/>
</dbReference>
<dbReference type="Pfam" id="PF00917">
    <property type="entry name" value="MATH"/>
    <property type="match status" value="1"/>
</dbReference>
<protein>
    <recommendedName>
        <fullName evidence="1">BTB domain-containing protein</fullName>
    </recommendedName>
</protein>
<dbReference type="InterPro" id="IPR008974">
    <property type="entry name" value="TRAF-like"/>
</dbReference>
<dbReference type="AlphaFoldDB" id="G0MDB8"/>
<dbReference type="InterPro" id="IPR002083">
    <property type="entry name" value="MATH/TRAF_dom"/>
</dbReference>
<evidence type="ECO:0000313" key="2">
    <source>
        <dbReference type="EMBL" id="EGT49701.1"/>
    </source>
</evidence>
<dbReference type="Gene3D" id="2.60.210.10">
    <property type="entry name" value="Apoptosis, Tumor Necrosis Factor Receptor Associated Protein 2, Chain A"/>
    <property type="match status" value="1"/>
</dbReference>
<dbReference type="HOGENOM" id="CLU_051249_1_1_1"/>
<dbReference type="Gene3D" id="3.30.710.10">
    <property type="entry name" value="Potassium Channel Kv1.1, Chain A"/>
    <property type="match status" value="1"/>
</dbReference>
<sequence length="269" mass="30782">MTSHSKQFVLTQVVYDFSKLPTHYRGGTKRQYANVGWQIGVAKRDQYFRVRLFCLQPKGDHPWSISTNFIIRVLSVDGQHLTNAVEYTFAGESTYSFCYYDFPSDTIAKNFVVEDKLIIEITVAIGSITGIKKPDVLRDFNVPSAFTDVALKVGEKKFFVSKVYLATQSESFQSLLFGGFKEASQAEVELKEVDPEAFQIFLELIHIENTLTDSNIEDVLILVDKFLAKNIAHLCEEFLINKSQHCIRTKLRIAAQYNFKELKARFPYS</sequence>
<dbReference type="PANTHER" id="PTHR22743:SF165">
    <property type="entry name" value="BTB AND MATH DOMAIN CONTAINING-RELATED"/>
    <property type="match status" value="1"/>
</dbReference>
<evidence type="ECO:0000259" key="1">
    <source>
        <dbReference type="PROSITE" id="PS50097"/>
    </source>
</evidence>
<evidence type="ECO:0000313" key="3">
    <source>
        <dbReference type="Proteomes" id="UP000008068"/>
    </source>
</evidence>
<dbReference type="OMA" id="PWSISTN"/>
<dbReference type="SUPFAM" id="SSF49599">
    <property type="entry name" value="TRAF domain-like"/>
    <property type="match status" value="1"/>
</dbReference>
<accession>G0MDB8</accession>
<dbReference type="SMART" id="SM00225">
    <property type="entry name" value="BTB"/>
    <property type="match status" value="1"/>
</dbReference>
<dbReference type="EMBL" id="GL379790">
    <property type="protein sequence ID" value="EGT49701.1"/>
    <property type="molecule type" value="Genomic_DNA"/>
</dbReference>
<dbReference type="PANTHER" id="PTHR22743">
    <property type="entry name" value="MEPRIN/TRAF-LIKE MATH FAMILY-C.ELEGANS"/>
    <property type="match status" value="1"/>
</dbReference>
<dbReference type="InterPro" id="IPR011333">
    <property type="entry name" value="SKP1/BTB/POZ_sf"/>
</dbReference>
<reference evidence="3" key="1">
    <citation type="submission" date="2011-07" db="EMBL/GenBank/DDBJ databases">
        <authorList>
            <consortium name="Caenorhabditis brenneri Sequencing and Analysis Consortium"/>
            <person name="Wilson R.K."/>
        </authorList>
    </citation>
    <scope>NUCLEOTIDE SEQUENCE [LARGE SCALE GENOMIC DNA]</scope>
    <source>
        <strain evidence="3">PB2801</strain>
    </source>
</reference>
<dbReference type="SMART" id="SM00061">
    <property type="entry name" value="MATH"/>
    <property type="match status" value="1"/>
</dbReference>
<gene>
    <name evidence="2" type="ORF">CAEBREN_16142</name>
</gene>
<dbReference type="STRING" id="135651.G0MDB8"/>
<proteinExistence type="predicted"/>